<proteinExistence type="predicted"/>
<dbReference type="Proteomes" id="UP000839631">
    <property type="component" value="Unassembled WGS sequence"/>
</dbReference>
<keyword evidence="1" id="KW-0812">Transmembrane</keyword>
<gene>
    <name evidence="2" type="ORF">D6K54_26140</name>
    <name evidence="3" type="ORF">D6S17_24465</name>
</gene>
<organism evidence="2">
    <name type="scientific">Salmonella enterica subsp. enterica serovar Java</name>
    <dbReference type="NCBI Taxonomy" id="224729"/>
    <lineage>
        <taxon>Bacteria</taxon>
        <taxon>Pseudomonadati</taxon>
        <taxon>Pseudomonadota</taxon>
        <taxon>Gammaproteobacteria</taxon>
        <taxon>Enterobacterales</taxon>
        <taxon>Enterobacteriaceae</taxon>
        <taxon>Salmonella</taxon>
    </lineage>
</organism>
<name>A0A3Z6QTD0_SALEB</name>
<dbReference type="EMBL" id="AAHPHN010000061">
    <property type="protein sequence ID" value="EBY8644657.1"/>
    <property type="molecule type" value="Genomic_DNA"/>
</dbReference>
<keyword evidence="1" id="KW-1133">Transmembrane helix</keyword>
<reference evidence="2" key="1">
    <citation type="submission" date="2018-09" db="EMBL/GenBank/DDBJ databases">
        <authorList>
            <person name="Ashton P.M."/>
            <person name="Dallman T."/>
            <person name="Nair S."/>
            <person name="De Pinna E."/>
            <person name="Peters T."/>
            <person name="Grant K."/>
        </authorList>
    </citation>
    <scope>NUCLEOTIDE SEQUENCE [LARGE SCALE GENOMIC DNA]</scope>
    <source>
        <strain evidence="3">140692</strain>
        <strain evidence="2">412099</strain>
    </source>
</reference>
<dbReference type="EMBL" id="AAAGSE010000065">
    <property type="protein sequence ID" value="EAC0790151.1"/>
    <property type="molecule type" value="Genomic_DNA"/>
</dbReference>
<comment type="caution">
    <text evidence="2">The sequence shown here is derived from an EMBL/GenBank/DDBJ whole genome shotgun (WGS) entry which is preliminary data.</text>
</comment>
<sequence>MKFILSLMIRMILWGAAIFCIGFSLLLFISPGFVLWQVFFATIGVVTIIALRKTLSFRKAKNEKFIKNFFSDTFQPKDEFVMKRLDVGHYVGIDTNTGNILMISMLEKIVKGENCRNLMGYECKGNELTFKFNSLTFPFFKAHFGSERESMEYCHRLDVLLSAKYRPTKESNIDFDNFVANKLQIA</sequence>
<feature type="transmembrane region" description="Helical" evidence="1">
    <location>
        <begin position="7"/>
        <end position="28"/>
    </location>
</feature>
<protein>
    <submittedName>
        <fullName evidence="2">Uncharacterized protein</fullName>
    </submittedName>
</protein>
<evidence type="ECO:0000256" key="1">
    <source>
        <dbReference type="SAM" id="Phobius"/>
    </source>
</evidence>
<dbReference type="AlphaFoldDB" id="A0A3Z6QTD0"/>
<feature type="transmembrane region" description="Helical" evidence="1">
    <location>
        <begin position="34"/>
        <end position="51"/>
    </location>
</feature>
<accession>A0A3Z6QTD0</accession>
<evidence type="ECO:0000313" key="2">
    <source>
        <dbReference type="EMBL" id="EAC0790151.1"/>
    </source>
</evidence>
<keyword evidence="1" id="KW-0472">Membrane</keyword>
<evidence type="ECO:0000313" key="3">
    <source>
        <dbReference type="EMBL" id="EBY8644657.1"/>
    </source>
</evidence>